<dbReference type="Gene3D" id="3.40.50.2000">
    <property type="entry name" value="Glycogen Phosphorylase B"/>
    <property type="match status" value="2"/>
</dbReference>
<evidence type="ECO:0000259" key="2">
    <source>
        <dbReference type="Pfam" id="PF13439"/>
    </source>
</evidence>
<dbReference type="InterPro" id="IPR001296">
    <property type="entry name" value="Glyco_trans_1"/>
</dbReference>
<evidence type="ECO:0008006" key="5">
    <source>
        <dbReference type="Google" id="ProtNLM"/>
    </source>
</evidence>
<gene>
    <name evidence="3" type="ORF">DQQ10_10315</name>
</gene>
<name>A0A364Y4P4_9BACT</name>
<dbReference type="Pfam" id="PF00534">
    <property type="entry name" value="Glycos_transf_1"/>
    <property type="match status" value="1"/>
</dbReference>
<proteinExistence type="predicted"/>
<dbReference type="AlphaFoldDB" id="A0A364Y4P4"/>
<dbReference type="Proteomes" id="UP000251889">
    <property type="component" value="Unassembled WGS sequence"/>
</dbReference>
<dbReference type="GO" id="GO:0016757">
    <property type="term" value="F:glycosyltransferase activity"/>
    <property type="evidence" value="ECO:0007669"/>
    <property type="project" value="InterPro"/>
</dbReference>
<dbReference type="EMBL" id="QMFY01000004">
    <property type="protein sequence ID" value="RAW01294.1"/>
    <property type="molecule type" value="Genomic_DNA"/>
</dbReference>
<comment type="caution">
    <text evidence="3">The sequence shown here is derived from an EMBL/GenBank/DDBJ whole genome shotgun (WGS) entry which is preliminary data.</text>
</comment>
<feature type="domain" description="Glycosyltransferase subfamily 4-like N-terminal" evidence="2">
    <location>
        <begin position="11"/>
        <end position="164"/>
    </location>
</feature>
<dbReference type="PANTHER" id="PTHR45947:SF3">
    <property type="entry name" value="SULFOQUINOVOSYL TRANSFERASE SQD2"/>
    <property type="match status" value="1"/>
</dbReference>
<dbReference type="RefSeq" id="WP_112746780.1">
    <property type="nucleotide sequence ID" value="NZ_QMFY01000004.1"/>
</dbReference>
<keyword evidence="4" id="KW-1185">Reference proteome</keyword>
<evidence type="ECO:0000259" key="1">
    <source>
        <dbReference type="Pfam" id="PF00534"/>
    </source>
</evidence>
<dbReference type="InterPro" id="IPR050194">
    <property type="entry name" value="Glycosyltransferase_grp1"/>
</dbReference>
<evidence type="ECO:0000313" key="4">
    <source>
        <dbReference type="Proteomes" id="UP000251889"/>
    </source>
</evidence>
<dbReference type="InterPro" id="IPR028098">
    <property type="entry name" value="Glyco_trans_4-like_N"/>
</dbReference>
<dbReference type="Pfam" id="PF13439">
    <property type="entry name" value="Glyco_transf_4"/>
    <property type="match status" value="1"/>
</dbReference>
<dbReference type="PANTHER" id="PTHR45947">
    <property type="entry name" value="SULFOQUINOVOSYL TRANSFERASE SQD2"/>
    <property type="match status" value="1"/>
</dbReference>
<organism evidence="3 4">
    <name type="scientific">Pseudochryseolinea flava</name>
    <dbReference type="NCBI Taxonomy" id="2059302"/>
    <lineage>
        <taxon>Bacteria</taxon>
        <taxon>Pseudomonadati</taxon>
        <taxon>Bacteroidota</taxon>
        <taxon>Cytophagia</taxon>
        <taxon>Cytophagales</taxon>
        <taxon>Fulvivirgaceae</taxon>
        <taxon>Pseudochryseolinea</taxon>
    </lineage>
</organism>
<sequence>MHVITKRQLRGAEIFASQLSAEFVKHGHQVIIVGLQPPVAFPTVEGVKYIDLKIDKSNRILSYAGWKAFAELVKKHGPDIIQANASETLKFTVLSKLLFRWKTPIAYRNANKVSDFIKSVASKIFNTFLARRVNFVISVSENCRVDFVKTFGVRNENTVTIPIGTILSEVKHDRPVIPSNREYWINVASLVPEKNHAGLLRVFKRYVEQGGTRDLIIVGDGKLKASLLSDVAALGLQDRAHFLGYRQDVDALMQHASGLVLPSLIEGLPGVILEAMASRIPVITYDVGGIPEVIFHERTGMLIRKGEETEFVAAMYTVEKDAALRESLINAAYLTCIHNYAIGPIAERFLIQYKKIVTV</sequence>
<feature type="domain" description="Glycosyl transferase family 1" evidence="1">
    <location>
        <begin position="171"/>
        <end position="333"/>
    </location>
</feature>
<dbReference type="SUPFAM" id="SSF53756">
    <property type="entry name" value="UDP-Glycosyltransferase/glycogen phosphorylase"/>
    <property type="match status" value="1"/>
</dbReference>
<dbReference type="CDD" id="cd03811">
    <property type="entry name" value="GT4_GT28_WabH-like"/>
    <property type="match status" value="1"/>
</dbReference>
<protein>
    <recommendedName>
        <fullName evidence="5">Glycosyltransferase family 1 protein</fullName>
    </recommendedName>
</protein>
<evidence type="ECO:0000313" key="3">
    <source>
        <dbReference type="EMBL" id="RAW01294.1"/>
    </source>
</evidence>
<accession>A0A364Y4P4</accession>
<reference evidence="3 4" key="1">
    <citation type="submission" date="2018-06" db="EMBL/GenBank/DDBJ databases">
        <title>Chryseolinea flavus sp. nov., a member of the phylum Bacteroidetes isolated from soil.</title>
        <authorList>
            <person name="Li Y."/>
            <person name="Wang J."/>
        </authorList>
    </citation>
    <scope>NUCLEOTIDE SEQUENCE [LARGE SCALE GENOMIC DNA]</scope>
    <source>
        <strain evidence="3 4">SDU1-6</strain>
    </source>
</reference>